<feature type="transmembrane region" description="Helical" evidence="6">
    <location>
        <begin position="156"/>
        <end position="177"/>
    </location>
</feature>
<proteinExistence type="predicted"/>
<feature type="transmembrane region" description="Helical" evidence="6">
    <location>
        <begin position="223"/>
        <end position="249"/>
    </location>
</feature>
<evidence type="ECO:0000256" key="5">
    <source>
        <dbReference type="ARBA" id="ARBA00023136"/>
    </source>
</evidence>
<evidence type="ECO:0000313" key="8">
    <source>
        <dbReference type="EMBL" id="XBO41552.1"/>
    </source>
</evidence>
<dbReference type="Pfam" id="PF09678">
    <property type="entry name" value="Caa3_CtaG"/>
    <property type="match status" value="1"/>
</dbReference>
<sequence length="319" mass="33232">MTPRPGRPKAIAMAAAAAWTMAASPALAHAGHAHAAPGWFEDGWATVLVAVAGVLYAAGLARLWRRAGVGRGVAVWRAGCFAAGWTALAAALASPLAGWADRAFSLHMIEHEVLMTVAAPLLALSRPLLGMLWAFPLASRRALGGVATAGPLAAAWAFLTDPLAATVLHGAALWLWHMPSLFTMALGSPVWHALQHASFFGTAVLFWWSLAKERLGRPDYGPAVFWLFVTSLHTGFLGVLLTLAPSPWYPSQEGSANPFGLSPLEDQQIAGLVMWAPAGLVYAGAALLALGLWVGASGGRATTAASPIGQGGRHVPLAR</sequence>
<dbReference type="RefSeq" id="WP_406858407.1">
    <property type="nucleotide sequence ID" value="NZ_CP157484.1"/>
</dbReference>
<evidence type="ECO:0000256" key="3">
    <source>
        <dbReference type="ARBA" id="ARBA00022692"/>
    </source>
</evidence>
<dbReference type="AlphaFoldDB" id="A0AAU7JMB5"/>
<keyword evidence="7" id="KW-0732">Signal</keyword>
<feature type="transmembrane region" description="Helical" evidence="6">
    <location>
        <begin position="189"/>
        <end position="211"/>
    </location>
</feature>
<feature type="signal peptide" evidence="7">
    <location>
        <begin position="1"/>
        <end position="28"/>
    </location>
</feature>
<feature type="chain" id="PRO_5043975094" evidence="7">
    <location>
        <begin position="29"/>
        <end position="319"/>
    </location>
</feature>
<evidence type="ECO:0000256" key="1">
    <source>
        <dbReference type="ARBA" id="ARBA00004651"/>
    </source>
</evidence>
<keyword evidence="4 6" id="KW-1133">Transmembrane helix</keyword>
<feature type="transmembrane region" description="Helical" evidence="6">
    <location>
        <begin position="75"/>
        <end position="93"/>
    </location>
</feature>
<keyword evidence="5 6" id="KW-0472">Membrane</keyword>
<evidence type="ECO:0000256" key="7">
    <source>
        <dbReference type="SAM" id="SignalP"/>
    </source>
</evidence>
<evidence type="ECO:0000256" key="2">
    <source>
        <dbReference type="ARBA" id="ARBA00022475"/>
    </source>
</evidence>
<dbReference type="InterPro" id="IPR019108">
    <property type="entry name" value="Caa3_assmbl_CtaG-rel"/>
</dbReference>
<organism evidence="8">
    <name type="scientific">Alsobacter sp. KACC 23698</name>
    <dbReference type="NCBI Taxonomy" id="3149229"/>
    <lineage>
        <taxon>Bacteria</taxon>
        <taxon>Pseudomonadati</taxon>
        <taxon>Pseudomonadota</taxon>
        <taxon>Alphaproteobacteria</taxon>
        <taxon>Hyphomicrobiales</taxon>
        <taxon>Alsobacteraceae</taxon>
        <taxon>Alsobacter</taxon>
    </lineage>
</organism>
<accession>A0AAU7JMB5</accession>
<dbReference type="GO" id="GO:0005886">
    <property type="term" value="C:plasma membrane"/>
    <property type="evidence" value="ECO:0007669"/>
    <property type="project" value="UniProtKB-SubCell"/>
</dbReference>
<keyword evidence="2" id="KW-1003">Cell membrane</keyword>
<evidence type="ECO:0000256" key="6">
    <source>
        <dbReference type="SAM" id="Phobius"/>
    </source>
</evidence>
<protein>
    <submittedName>
        <fullName evidence="8">Cytochrome c oxidase assembly protein</fullName>
    </submittedName>
</protein>
<reference evidence="8" key="1">
    <citation type="submission" date="2024-05" db="EMBL/GenBank/DDBJ databases">
        <authorList>
            <person name="Kim S."/>
            <person name="Heo J."/>
            <person name="Choi H."/>
            <person name="Choi Y."/>
            <person name="Kwon S.-W."/>
            <person name="Kim Y."/>
        </authorList>
    </citation>
    <scope>NUCLEOTIDE SEQUENCE</scope>
    <source>
        <strain evidence="8">KACC 23698</strain>
    </source>
</reference>
<name>A0AAU7JMB5_9HYPH</name>
<gene>
    <name evidence="8" type="ORF">ABEG18_12595</name>
</gene>
<feature type="transmembrane region" description="Helical" evidence="6">
    <location>
        <begin position="44"/>
        <end position="63"/>
    </location>
</feature>
<feature type="transmembrane region" description="Helical" evidence="6">
    <location>
        <begin position="269"/>
        <end position="294"/>
    </location>
</feature>
<dbReference type="EMBL" id="CP157484">
    <property type="protein sequence ID" value="XBO41552.1"/>
    <property type="molecule type" value="Genomic_DNA"/>
</dbReference>
<comment type="subcellular location">
    <subcellularLocation>
        <location evidence="1">Cell membrane</location>
        <topology evidence="1">Multi-pass membrane protein</topology>
    </subcellularLocation>
</comment>
<keyword evidence="3 6" id="KW-0812">Transmembrane</keyword>
<feature type="transmembrane region" description="Helical" evidence="6">
    <location>
        <begin position="113"/>
        <end position="135"/>
    </location>
</feature>
<evidence type="ECO:0000256" key="4">
    <source>
        <dbReference type="ARBA" id="ARBA00022989"/>
    </source>
</evidence>